<dbReference type="VEuPathDB" id="FungiDB:BO78DRAFT_326672"/>
<dbReference type="Proteomes" id="UP000248423">
    <property type="component" value="Unassembled WGS sequence"/>
</dbReference>
<sequence length="239" mass="28127">MQFKFKLAKILQPLLERLEGKLERRGNWRQAQILRLIQLNCEDPAESDIMLLALEYIRIGIKLRFYIQREVYLQAKHDILYEQLHVDPSSGNVSTWVTEMETYREERRSLLETIWNLEREMQRRMITMPDGILKRIFCAHQRRDNWYLSAWLRAECAKSGGCCGRKCGCCKKPRNNKRPDHRSHCTSACLCCEEVRGYTINIDNYENDPMITDIGVIGVDKISESYGTDWANAYILGIW</sequence>
<dbReference type="EMBL" id="KZ826406">
    <property type="protein sequence ID" value="PYI01824.1"/>
    <property type="molecule type" value="Genomic_DNA"/>
</dbReference>
<dbReference type="STRING" id="1448318.A0A319EDF6"/>
<organism evidence="1 2">
    <name type="scientific">Aspergillus sclerotiicarbonarius (strain CBS 121057 / IBT 28362)</name>
    <dbReference type="NCBI Taxonomy" id="1448318"/>
    <lineage>
        <taxon>Eukaryota</taxon>
        <taxon>Fungi</taxon>
        <taxon>Dikarya</taxon>
        <taxon>Ascomycota</taxon>
        <taxon>Pezizomycotina</taxon>
        <taxon>Eurotiomycetes</taxon>
        <taxon>Eurotiomycetidae</taxon>
        <taxon>Eurotiales</taxon>
        <taxon>Aspergillaceae</taxon>
        <taxon>Aspergillus</taxon>
        <taxon>Aspergillus subgen. Circumdati</taxon>
    </lineage>
</organism>
<gene>
    <name evidence="1" type="ORF">BO78DRAFT_326672</name>
</gene>
<proteinExistence type="predicted"/>
<protein>
    <submittedName>
        <fullName evidence="1">Uncharacterized protein</fullName>
    </submittedName>
</protein>
<name>A0A319EDF6_ASPSB</name>
<accession>A0A319EDF6</accession>
<dbReference type="AlphaFoldDB" id="A0A319EDF6"/>
<reference evidence="1 2" key="1">
    <citation type="submission" date="2018-02" db="EMBL/GenBank/DDBJ databases">
        <title>The genomes of Aspergillus section Nigri reveals drivers in fungal speciation.</title>
        <authorList>
            <consortium name="DOE Joint Genome Institute"/>
            <person name="Vesth T.C."/>
            <person name="Nybo J."/>
            <person name="Theobald S."/>
            <person name="Brandl J."/>
            <person name="Frisvad J.C."/>
            <person name="Nielsen K.F."/>
            <person name="Lyhne E.K."/>
            <person name="Kogle M.E."/>
            <person name="Kuo A."/>
            <person name="Riley R."/>
            <person name="Clum A."/>
            <person name="Nolan M."/>
            <person name="Lipzen A."/>
            <person name="Salamov A."/>
            <person name="Henrissat B."/>
            <person name="Wiebenga A."/>
            <person name="De vries R.P."/>
            <person name="Grigoriev I.V."/>
            <person name="Mortensen U.H."/>
            <person name="Andersen M.R."/>
            <person name="Baker S.E."/>
        </authorList>
    </citation>
    <scope>NUCLEOTIDE SEQUENCE [LARGE SCALE GENOMIC DNA]</scope>
    <source>
        <strain evidence="1 2">CBS 121057</strain>
    </source>
</reference>
<keyword evidence="2" id="KW-1185">Reference proteome</keyword>
<evidence type="ECO:0000313" key="2">
    <source>
        <dbReference type="Proteomes" id="UP000248423"/>
    </source>
</evidence>
<evidence type="ECO:0000313" key="1">
    <source>
        <dbReference type="EMBL" id="PYI01824.1"/>
    </source>
</evidence>
<dbReference type="OrthoDB" id="4496774at2759"/>